<dbReference type="EMBL" id="CP083803">
    <property type="protein sequence ID" value="UXZ44490.1"/>
    <property type="molecule type" value="Genomic_DNA"/>
</dbReference>
<proteinExistence type="predicted"/>
<evidence type="ECO:0000313" key="1">
    <source>
        <dbReference type="EMBL" id="UXZ44490.1"/>
    </source>
</evidence>
<gene>
    <name evidence="1" type="ORF">K7K07_20815</name>
</gene>
<dbReference type="AlphaFoldDB" id="A0AAJ5MJ26"/>
<dbReference type="Proteomes" id="UP001209279">
    <property type="component" value="Chromosome"/>
</dbReference>
<organism evidence="1 2">
    <name type="scientific">Pseudomonas soli</name>
    <dbReference type="NCBI Taxonomy" id="1306993"/>
    <lineage>
        <taxon>Bacteria</taxon>
        <taxon>Pseudomonadati</taxon>
        <taxon>Pseudomonadota</taxon>
        <taxon>Gammaproteobacteria</taxon>
        <taxon>Pseudomonadales</taxon>
        <taxon>Pseudomonadaceae</taxon>
        <taxon>Pseudomonas</taxon>
    </lineage>
</organism>
<protein>
    <recommendedName>
        <fullName evidence="3">Pectate lyase superfamily protein domain-containing protein</fullName>
    </recommendedName>
</protein>
<accession>A0AAJ5MJ26</accession>
<evidence type="ECO:0000313" key="2">
    <source>
        <dbReference type="Proteomes" id="UP001209279"/>
    </source>
</evidence>
<dbReference type="RefSeq" id="WP_263158743.1">
    <property type="nucleotide sequence ID" value="NZ_CP083803.1"/>
</dbReference>
<name>A0AAJ5MJ26_9PSED</name>
<reference evidence="1" key="1">
    <citation type="submission" date="2021-08" db="EMBL/GenBank/DDBJ databases">
        <authorList>
            <person name="Yaryura P.M."/>
            <person name="Bianco M.I."/>
            <person name="Morais C."/>
            <person name="Setubal J.C."/>
        </authorList>
    </citation>
    <scope>NUCLEOTIDE SEQUENCE</scope>
    <source>
        <strain evidence="1">AP1</strain>
    </source>
</reference>
<evidence type="ECO:0008006" key="3">
    <source>
        <dbReference type="Google" id="ProtNLM"/>
    </source>
</evidence>
<sequence length="812" mass="87238">MAVPAGPTEVSYVGNGVTTVFAVPFLVIQATDLAVYMNGARLISGYTQSGVGNPTSTVTFSVAPPNLSTILLQLDVPFERLNDYQENGDFLANTVNRDFDRIWQALKQLLRYAGRALTLGQFDIDGQGWYRAKGNGIRDLNDPVQDQDAATKRSVERYVAEVIQTGQGPMNNAANVTYIDGDYTVLDVQRGVLAQYSSIAKLTFKAGLHDQAQALLRGYYADTPGHGGGEFYWDALSTETPNPGTIFAVSGVTTGRWKRKHSDVVDVADFGGRRDASMHVALQAAADWCRATGAKLVGNGPYQIGAFTVNLRKIRVDLSGAYIACADGATIILGNRSNTAEAPAQELGVVRVPTPGNAQVTSVPTVKVIGSKGQRITIASTNWLQVWASVSSVEDASSAYSTYNLGDIARIDLVADPAYPTGIQWINENTFNIKRIYNAFVIKSDFYSHNHNIINTGTFEEGAVISVERGDNNQFLCQRFEGSSPIVVNMGASTWDNVVEKTWHGNQQSAYDPVDRAVARFDNGEGNMILRNTDYKMKHSEVLTVNSRTCRSYSRANSNTTSLRGVYVSAHGLDNFEITQSFQVLGDTGKIPVRVNDGFQAILDGTKMRCRWMIYDVNGKEMTAVVDVNLARMDGGTAPAGGNVYTQGSGVPESFFIVRGATIGYVRCQVYGNGATGLGQLFKHFAVIAVTQHANADGPQRTNCMSHRKPAAAAKPTVGWAEPGDTVQSTSAAGTEWLCTFSLSTALATTMSAGSTSISTVSNTGTAVGDVVGIQQNTGSWHWTTLASLGVLSVAIPSAADAGNPVVYVRWV</sequence>